<dbReference type="Gene3D" id="2.10.260.10">
    <property type="match status" value="1"/>
</dbReference>
<evidence type="ECO:0000313" key="2">
    <source>
        <dbReference type="EMBL" id="BBO80292.1"/>
    </source>
</evidence>
<reference evidence="2 3" key="1">
    <citation type="submission" date="2019-11" db="EMBL/GenBank/DDBJ databases">
        <title>Comparative genomics of hydrocarbon-degrading Desulfosarcina strains.</title>
        <authorList>
            <person name="Watanabe M."/>
            <person name="Kojima H."/>
            <person name="Fukui M."/>
        </authorList>
    </citation>
    <scope>NUCLEOTIDE SEQUENCE [LARGE SCALE GENOMIC DNA]</scope>
    <source>
        <strain evidence="2 3">28bB2T</strain>
    </source>
</reference>
<protein>
    <submittedName>
        <fullName evidence="2">Multidrug transporter MatE</fullName>
    </submittedName>
</protein>
<dbReference type="InterPro" id="IPR037914">
    <property type="entry name" value="SpoVT-AbrB_sf"/>
</dbReference>
<accession>A0A5K7ZE34</accession>
<feature type="domain" description="SpoVT-AbrB" evidence="1">
    <location>
        <begin position="6"/>
        <end position="51"/>
    </location>
</feature>
<dbReference type="RefSeq" id="WP_155309104.1">
    <property type="nucleotide sequence ID" value="NZ_AP021876.1"/>
</dbReference>
<dbReference type="PANTHER" id="PTHR40516">
    <property type="entry name" value="ANTITOXIN CHPS-RELATED"/>
    <property type="match status" value="1"/>
</dbReference>
<dbReference type="GO" id="GO:0097351">
    <property type="term" value="F:toxin sequestering activity"/>
    <property type="evidence" value="ECO:0007669"/>
    <property type="project" value="InterPro"/>
</dbReference>
<dbReference type="Proteomes" id="UP000425960">
    <property type="component" value="Chromosome"/>
</dbReference>
<dbReference type="AlphaFoldDB" id="A0A5K7ZE34"/>
<organism evidence="2 3">
    <name type="scientific">Desulfosarcina ovata subsp. sediminis</name>
    <dbReference type="NCBI Taxonomy" id="885957"/>
    <lineage>
        <taxon>Bacteria</taxon>
        <taxon>Pseudomonadati</taxon>
        <taxon>Thermodesulfobacteriota</taxon>
        <taxon>Desulfobacteria</taxon>
        <taxon>Desulfobacterales</taxon>
        <taxon>Desulfosarcinaceae</taxon>
        <taxon>Desulfosarcina</taxon>
    </lineage>
</organism>
<dbReference type="Pfam" id="PF04014">
    <property type="entry name" value="MazE_antitoxin"/>
    <property type="match status" value="1"/>
</dbReference>
<dbReference type="InterPro" id="IPR007159">
    <property type="entry name" value="SpoVT-AbrB_dom"/>
</dbReference>
<dbReference type="SUPFAM" id="SSF89447">
    <property type="entry name" value="AbrB/MazE/MraZ-like"/>
    <property type="match status" value="1"/>
</dbReference>
<evidence type="ECO:0000259" key="1">
    <source>
        <dbReference type="SMART" id="SM00966"/>
    </source>
</evidence>
<dbReference type="KEGG" id="dov:DSCO28_08580"/>
<name>A0A5K7ZE34_9BACT</name>
<evidence type="ECO:0000313" key="3">
    <source>
        <dbReference type="Proteomes" id="UP000425960"/>
    </source>
</evidence>
<dbReference type="PANTHER" id="PTHR40516:SF1">
    <property type="entry name" value="ANTITOXIN CHPS-RELATED"/>
    <property type="match status" value="1"/>
</dbReference>
<dbReference type="SMART" id="SM00966">
    <property type="entry name" value="SpoVT_AbrB"/>
    <property type="match status" value="1"/>
</dbReference>
<gene>
    <name evidence="2" type="ORF">DSCO28_08580</name>
</gene>
<proteinExistence type="predicted"/>
<dbReference type="InterPro" id="IPR039052">
    <property type="entry name" value="Antitox_PemI-like"/>
</dbReference>
<dbReference type="EMBL" id="AP021876">
    <property type="protein sequence ID" value="BBO80292.1"/>
    <property type="molecule type" value="Genomic_DNA"/>
</dbReference>
<sequence length="82" mass="9165">MLAKIQKWGNSQGLRLAKNLLADAKLGVGDEVDIRVKDGIMIVTPTQKIRGKHRLEDLVARIPENYQPGEANWGEPMGKEAW</sequence>
<dbReference type="GO" id="GO:0003677">
    <property type="term" value="F:DNA binding"/>
    <property type="evidence" value="ECO:0007669"/>
    <property type="project" value="InterPro"/>
</dbReference>